<gene>
    <name evidence="4" type="ORF">ES754_06780</name>
</gene>
<name>A0A5C7A4M0_9GAMM</name>
<dbReference type="InterPro" id="IPR027385">
    <property type="entry name" value="Beta-barrel_OMP"/>
</dbReference>
<dbReference type="EMBL" id="VORZ01000002">
    <property type="protein sequence ID" value="TXD96743.1"/>
    <property type="molecule type" value="Genomic_DNA"/>
</dbReference>
<evidence type="ECO:0000313" key="4">
    <source>
        <dbReference type="EMBL" id="TXD96743.1"/>
    </source>
</evidence>
<sequence length="185" mass="19537">MKTLQKTLVALAVGSLLSVSAQAAISYGNGYTGQPYVGVKVGKFDLDTNGASDPTAYGVYGGYNFDPNFGVEAEYVGSDDADFYGNGDVDAKTYGVYGTYRYFVPNTALYGKAKLGVAKTKIEGDSSYLDNLGVRRNRSVSDSDTRLAGGLGVGYAVNSDFGIEAEYDIVSSDANLMTVGAHLKF</sequence>
<evidence type="ECO:0000256" key="1">
    <source>
        <dbReference type="ARBA" id="ARBA00022729"/>
    </source>
</evidence>
<feature type="domain" description="Outer membrane protein beta-barrel" evidence="3">
    <location>
        <begin position="10"/>
        <end position="173"/>
    </location>
</feature>
<feature type="signal peptide" evidence="2">
    <location>
        <begin position="1"/>
        <end position="23"/>
    </location>
</feature>
<dbReference type="Pfam" id="PF13505">
    <property type="entry name" value="OMP_b-brl"/>
    <property type="match status" value="1"/>
</dbReference>
<feature type="chain" id="PRO_5022937090" evidence="2">
    <location>
        <begin position="24"/>
        <end position="185"/>
    </location>
</feature>
<dbReference type="OrthoDB" id="6265027at2"/>
<accession>A0A5C7A4M0</accession>
<reference evidence="4 5" key="1">
    <citation type="submission" date="2019-08" db="EMBL/GenBank/DDBJ databases">
        <title>Genome sequence of Psychrobacter frigidicola ACAM304 (type strain).</title>
        <authorList>
            <person name="Bowman J.P."/>
        </authorList>
    </citation>
    <scope>NUCLEOTIDE SEQUENCE [LARGE SCALE GENOMIC DNA]</scope>
    <source>
        <strain evidence="4 5">ACAM 304</strain>
    </source>
</reference>
<dbReference type="Gene3D" id="2.40.160.20">
    <property type="match status" value="1"/>
</dbReference>
<keyword evidence="1 2" id="KW-0732">Signal</keyword>
<evidence type="ECO:0000313" key="5">
    <source>
        <dbReference type="Proteomes" id="UP000321903"/>
    </source>
</evidence>
<evidence type="ECO:0000259" key="3">
    <source>
        <dbReference type="Pfam" id="PF13505"/>
    </source>
</evidence>
<protein>
    <submittedName>
        <fullName evidence="4">Porin family protein</fullName>
    </submittedName>
</protein>
<dbReference type="SUPFAM" id="SSF56925">
    <property type="entry name" value="OMPA-like"/>
    <property type="match status" value="1"/>
</dbReference>
<dbReference type="InterPro" id="IPR011250">
    <property type="entry name" value="OMP/PagP_B-barrel"/>
</dbReference>
<dbReference type="AlphaFoldDB" id="A0A5C7A4M0"/>
<organism evidence="4 5">
    <name type="scientific">Psychrobacter frigidicola</name>
    <dbReference type="NCBI Taxonomy" id="45611"/>
    <lineage>
        <taxon>Bacteria</taxon>
        <taxon>Pseudomonadati</taxon>
        <taxon>Pseudomonadota</taxon>
        <taxon>Gammaproteobacteria</taxon>
        <taxon>Moraxellales</taxon>
        <taxon>Moraxellaceae</taxon>
        <taxon>Psychrobacter</taxon>
    </lineage>
</organism>
<dbReference type="Proteomes" id="UP000321903">
    <property type="component" value="Unassembled WGS sequence"/>
</dbReference>
<keyword evidence="5" id="KW-1185">Reference proteome</keyword>
<dbReference type="RefSeq" id="WP_147223431.1">
    <property type="nucleotide sequence ID" value="NZ_CAJGYY010000001.1"/>
</dbReference>
<evidence type="ECO:0000256" key="2">
    <source>
        <dbReference type="SAM" id="SignalP"/>
    </source>
</evidence>
<comment type="caution">
    <text evidence="4">The sequence shown here is derived from an EMBL/GenBank/DDBJ whole genome shotgun (WGS) entry which is preliminary data.</text>
</comment>
<proteinExistence type="predicted"/>